<evidence type="ECO:0000256" key="1">
    <source>
        <dbReference type="ARBA" id="ARBA00001954"/>
    </source>
</evidence>
<dbReference type="AlphaFoldDB" id="A0A9X2LIY1"/>
<evidence type="ECO:0000256" key="2">
    <source>
        <dbReference type="ARBA" id="ARBA00023002"/>
    </source>
</evidence>
<keyword evidence="6" id="KW-0223">Dioxygenase</keyword>
<feature type="compositionally biased region" description="Basic and acidic residues" evidence="4">
    <location>
        <begin position="1"/>
        <end position="17"/>
    </location>
</feature>
<reference evidence="6" key="1">
    <citation type="submission" date="2022-06" db="EMBL/GenBank/DDBJ databases">
        <title>WGS of actinobacteria.</title>
        <authorList>
            <person name="Thawai C."/>
        </authorList>
    </citation>
    <scope>NUCLEOTIDE SEQUENCE</scope>
    <source>
        <strain evidence="6">AA8</strain>
    </source>
</reference>
<dbReference type="InterPro" id="IPR003819">
    <property type="entry name" value="TauD/TfdA-like"/>
</dbReference>
<protein>
    <submittedName>
        <fullName evidence="6">TauD/TfdA family dioxygenase</fullName>
    </submittedName>
</protein>
<keyword evidence="2" id="KW-0560">Oxidoreductase</keyword>
<dbReference type="InterPro" id="IPR050411">
    <property type="entry name" value="AlphaKG_dependent_hydroxylases"/>
</dbReference>
<proteinExistence type="predicted"/>
<dbReference type="SUPFAM" id="SSF51197">
    <property type="entry name" value="Clavaminate synthase-like"/>
    <property type="match status" value="1"/>
</dbReference>
<evidence type="ECO:0000256" key="3">
    <source>
        <dbReference type="ARBA" id="ARBA00023004"/>
    </source>
</evidence>
<dbReference type="EMBL" id="JANIID010000015">
    <property type="protein sequence ID" value="MCQ8771682.1"/>
    <property type="molecule type" value="Genomic_DNA"/>
</dbReference>
<sequence length="313" mass="34634">MTAEHVTAEHVAAEHDAQTAPTAPADAASAVDDVLTDLRYAVAPIEPFGLAIQALEPGLHVRDLPVAPLRSLVREHHLVLLRDFDSFDGPDELSAYCERWGEPSVWPFGTVLELVEQEKPQDHIFDSSYMPMHWDGMYREQIPEFQVFQCVNAPGAENGGETTFSHTTAVLERTDPRTVAQWSQVTGTYHRAMEFYNSVTVSPIVTTHPVHGAPVIRYNEPTAAGDAGFVNHPDLQFTGLPDDGIAEMHRSLRAALYDPAHFYAHSWRTGDVVFADNYTLLHGRNAFTSGAPRHLRRVQVLGTPALDNPGLVR</sequence>
<accession>A0A9X2LIY1</accession>
<dbReference type="InterPro" id="IPR042098">
    <property type="entry name" value="TauD-like_sf"/>
</dbReference>
<comment type="cofactor">
    <cofactor evidence="1">
        <name>Fe(2+)</name>
        <dbReference type="ChEBI" id="CHEBI:29033"/>
    </cofactor>
</comment>
<dbReference type="PANTHER" id="PTHR10696">
    <property type="entry name" value="GAMMA-BUTYROBETAINE HYDROXYLASE-RELATED"/>
    <property type="match status" value="1"/>
</dbReference>
<evidence type="ECO:0000313" key="7">
    <source>
        <dbReference type="Proteomes" id="UP001142374"/>
    </source>
</evidence>
<feature type="domain" description="TauD/TfdA-like" evidence="5">
    <location>
        <begin position="64"/>
        <end position="298"/>
    </location>
</feature>
<evidence type="ECO:0000259" key="5">
    <source>
        <dbReference type="Pfam" id="PF02668"/>
    </source>
</evidence>
<evidence type="ECO:0000256" key="4">
    <source>
        <dbReference type="SAM" id="MobiDB-lite"/>
    </source>
</evidence>
<dbReference type="PANTHER" id="PTHR10696:SF53">
    <property type="entry name" value="TYROSINE ISONITRILE DESATURASE"/>
    <property type="match status" value="1"/>
</dbReference>
<keyword evidence="7" id="KW-1185">Reference proteome</keyword>
<dbReference type="GO" id="GO:0051213">
    <property type="term" value="F:dioxygenase activity"/>
    <property type="evidence" value="ECO:0007669"/>
    <property type="project" value="UniProtKB-KW"/>
</dbReference>
<name>A0A9X2LIY1_9ACTN</name>
<evidence type="ECO:0000313" key="6">
    <source>
        <dbReference type="EMBL" id="MCQ8771682.1"/>
    </source>
</evidence>
<dbReference type="Gene3D" id="3.60.130.10">
    <property type="entry name" value="Clavaminate synthase-like"/>
    <property type="match status" value="1"/>
</dbReference>
<keyword evidence="3" id="KW-0408">Iron</keyword>
<dbReference type="RefSeq" id="WP_168092493.1">
    <property type="nucleotide sequence ID" value="NZ_JAATER010000076.1"/>
</dbReference>
<dbReference type="Proteomes" id="UP001142374">
    <property type="component" value="Unassembled WGS sequence"/>
</dbReference>
<gene>
    <name evidence="6" type="ORF">NQU55_18220</name>
</gene>
<dbReference type="Pfam" id="PF02668">
    <property type="entry name" value="TauD"/>
    <property type="match status" value="1"/>
</dbReference>
<organism evidence="6 7">
    <name type="scientific">Streptomyces telluris</name>
    <dbReference type="NCBI Taxonomy" id="2720021"/>
    <lineage>
        <taxon>Bacteria</taxon>
        <taxon>Bacillati</taxon>
        <taxon>Actinomycetota</taxon>
        <taxon>Actinomycetes</taxon>
        <taxon>Kitasatosporales</taxon>
        <taxon>Streptomycetaceae</taxon>
        <taxon>Streptomyces</taxon>
    </lineage>
</organism>
<feature type="region of interest" description="Disordered" evidence="4">
    <location>
        <begin position="1"/>
        <end position="25"/>
    </location>
</feature>
<comment type="caution">
    <text evidence="6">The sequence shown here is derived from an EMBL/GenBank/DDBJ whole genome shotgun (WGS) entry which is preliminary data.</text>
</comment>